<name>A0A833VPA2_9POAL</name>
<gene>
    <name evidence="1" type="ORF">FCM35_KLT05465</name>
</gene>
<keyword evidence="2" id="KW-1185">Reference proteome</keyword>
<dbReference type="Proteomes" id="UP000623129">
    <property type="component" value="Unassembled WGS sequence"/>
</dbReference>
<proteinExistence type="predicted"/>
<protein>
    <submittedName>
        <fullName evidence="1">Uncharacterized protein</fullName>
    </submittedName>
</protein>
<dbReference type="AlphaFoldDB" id="A0A833VPA2"/>
<sequence>MKKVRWRLARSLSSPLPPLSSLPRKTRTEEKKRNYLNPNPLTFNVRLQRVPRVFTPLVAIPIWAPPLYAQRIAGWGRAGLFTPLDVAVGRQMIWPPLDSRVGVYSLYLRVFSSRFLSLPSRLPPLPDSRTDRGSIRAPGWFKRRQIEQGRGFCT</sequence>
<dbReference type="EMBL" id="SWLB01000014">
    <property type="protein sequence ID" value="KAF3330134.1"/>
    <property type="molecule type" value="Genomic_DNA"/>
</dbReference>
<reference evidence="1" key="1">
    <citation type="submission" date="2020-01" db="EMBL/GenBank/DDBJ databases">
        <title>Genome sequence of Kobresia littledalei, the first chromosome-level genome in the family Cyperaceae.</title>
        <authorList>
            <person name="Qu G."/>
        </authorList>
    </citation>
    <scope>NUCLEOTIDE SEQUENCE</scope>
    <source>
        <strain evidence="1">C.B.Clarke</strain>
        <tissue evidence="1">Leaf</tissue>
    </source>
</reference>
<accession>A0A833VPA2</accession>
<evidence type="ECO:0000313" key="2">
    <source>
        <dbReference type="Proteomes" id="UP000623129"/>
    </source>
</evidence>
<organism evidence="1 2">
    <name type="scientific">Carex littledalei</name>
    <dbReference type="NCBI Taxonomy" id="544730"/>
    <lineage>
        <taxon>Eukaryota</taxon>
        <taxon>Viridiplantae</taxon>
        <taxon>Streptophyta</taxon>
        <taxon>Embryophyta</taxon>
        <taxon>Tracheophyta</taxon>
        <taxon>Spermatophyta</taxon>
        <taxon>Magnoliopsida</taxon>
        <taxon>Liliopsida</taxon>
        <taxon>Poales</taxon>
        <taxon>Cyperaceae</taxon>
        <taxon>Cyperoideae</taxon>
        <taxon>Cariceae</taxon>
        <taxon>Carex</taxon>
        <taxon>Carex subgen. Euthyceras</taxon>
    </lineage>
</organism>
<evidence type="ECO:0000313" key="1">
    <source>
        <dbReference type="EMBL" id="KAF3330134.1"/>
    </source>
</evidence>
<comment type="caution">
    <text evidence="1">The sequence shown here is derived from an EMBL/GenBank/DDBJ whole genome shotgun (WGS) entry which is preliminary data.</text>
</comment>